<dbReference type="InterPro" id="IPR019752">
    <property type="entry name" value="Pyrv/ketoisovalerate_OxRed_cat"/>
</dbReference>
<dbReference type="GO" id="GO:0006979">
    <property type="term" value="P:response to oxidative stress"/>
    <property type="evidence" value="ECO:0007669"/>
    <property type="project" value="TreeGrafter"/>
</dbReference>
<dbReference type="OrthoDB" id="9794954at2"/>
<dbReference type="Pfam" id="PF01855">
    <property type="entry name" value="POR_N"/>
    <property type="match status" value="1"/>
</dbReference>
<organism evidence="4 5">
    <name type="scientific">Paucidesulfovibrio gracilis DSM 16080</name>
    <dbReference type="NCBI Taxonomy" id="1121449"/>
    <lineage>
        <taxon>Bacteria</taxon>
        <taxon>Pseudomonadati</taxon>
        <taxon>Thermodesulfobacteriota</taxon>
        <taxon>Desulfovibrionia</taxon>
        <taxon>Desulfovibrionales</taxon>
        <taxon>Desulfovibrionaceae</taxon>
        <taxon>Paucidesulfovibrio</taxon>
    </lineage>
</organism>
<dbReference type="InterPro" id="IPR050722">
    <property type="entry name" value="Pyruvate:ferred/Flavod_OxRd"/>
</dbReference>
<dbReference type="InterPro" id="IPR002869">
    <property type="entry name" value="Pyrv_flavodox_OxRed_cen"/>
</dbReference>
<dbReference type="STRING" id="1121449.SAMN02745704_00923"/>
<dbReference type="CDD" id="cd07034">
    <property type="entry name" value="TPP_PYR_PFOR_IOR-alpha_like"/>
    <property type="match status" value="1"/>
</dbReference>
<evidence type="ECO:0000313" key="4">
    <source>
        <dbReference type="EMBL" id="SKA77025.1"/>
    </source>
</evidence>
<evidence type="ECO:0000256" key="1">
    <source>
        <dbReference type="ARBA" id="ARBA00023002"/>
    </source>
</evidence>
<dbReference type="NCBIfam" id="TIGR03710">
    <property type="entry name" value="OAFO_sf"/>
    <property type="match status" value="1"/>
</dbReference>
<dbReference type="InterPro" id="IPR009014">
    <property type="entry name" value="Transketo_C/PFOR_II"/>
</dbReference>
<dbReference type="Gene3D" id="3.40.50.920">
    <property type="match status" value="1"/>
</dbReference>
<protein>
    <submittedName>
        <fullName evidence="4">2-oxoglutarate ferredoxin oxidoreductase subunit alpha</fullName>
    </submittedName>
</protein>
<dbReference type="InterPro" id="IPR002880">
    <property type="entry name" value="Pyrv_Fd/Flavodoxin_OxRdtase_N"/>
</dbReference>
<feature type="domain" description="Pyruvate/ketoisovalerate oxidoreductase catalytic" evidence="2">
    <location>
        <begin position="14"/>
        <end position="168"/>
    </location>
</feature>
<dbReference type="Proteomes" id="UP000190027">
    <property type="component" value="Unassembled WGS sequence"/>
</dbReference>
<dbReference type="Pfam" id="PF01558">
    <property type="entry name" value="POR"/>
    <property type="match status" value="1"/>
</dbReference>
<evidence type="ECO:0000259" key="2">
    <source>
        <dbReference type="Pfam" id="PF01558"/>
    </source>
</evidence>
<dbReference type="PANTHER" id="PTHR32154:SF20">
    <property type="entry name" value="2-OXOGLUTARATE OXIDOREDUCTASE SUBUNIT KORA"/>
    <property type="match status" value="1"/>
</dbReference>
<dbReference type="SUPFAM" id="SSF53323">
    <property type="entry name" value="Pyruvate-ferredoxin oxidoreductase, PFOR, domain III"/>
    <property type="match status" value="1"/>
</dbReference>
<name>A0A1T4WJF2_9BACT</name>
<dbReference type="InterPro" id="IPR029061">
    <property type="entry name" value="THDP-binding"/>
</dbReference>
<dbReference type="EMBL" id="FUYC01000003">
    <property type="protein sequence ID" value="SKA77025.1"/>
    <property type="molecule type" value="Genomic_DNA"/>
</dbReference>
<keyword evidence="5" id="KW-1185">Reference proteome</keyword>
<dbReference type="AlphaFoldDB" id="A0A1T4WJF2"/>
<feature type="domain" description="Pyruvate flavodoxin/ferredoxin oxidoreductase pyrimidine binding" evidence="3">
    <location>
        <begin position="202"/>
        <end position="436"/>
    </location>
</feature>
<reference evidence="4 5" key="1">
    <citation type="submission" date="2017-02" db="EMBL/GenBank/DDBJ databases">
        <authorList>
            <person name="Peterson S.W."/>
        </authorList>
    </citation>
    <scope>NUCLEOTIDE SEQUENCE [LARGE SCALE GENOMIC DNA]</scope>
    <source>
        <strain evidence="4 5">DSM 16080</strain>
    </source>
</reference>
<evidence type="ECO:0000259" key="3">
    <source>
        <dbReference type="Pfam" id="PF01855"/>
    </source>
</evidence>
<dbReference type="InterPro" id="IPR022367">
    <property type="entry name" value="2-oxoacid/accept_OxRdtase_asu"/>
</dbReference>
<proteinExistence type="predicted"/>
<accession>A0A1T4WJF2</accession>
<dbReference type="PANTHER" id="PTHR32154">
    <property type="entry name" value="PYRUVATE-FLAVODOXIN OXIDOREDUCTASE-RELATED"/>
    <property type="match status" value="1"/>
</dbReference>
<gene>
    <name evidence="4" type="ORF">SAMN02745704_00923</name>
</gene>
<keyword evidence="1" id="KW-0560">Oxidoreductase</keyword>
<dbReference type="Gene3D" id="3.40.50.970">
    <property type="match status" value="1"/>
</dbReference>
<dbReference type="FunFam" id="3.40.50.970:FF:000022">
    <property type="entry name" value="2-oxoglutarate ferredoxin oxidoreductase alpha subunit"/>
    <property type="match status" value="1"/>
</dbReference>
<dbReference type="SUPFAM" id="SSF52922">
    <property type="entry name" value="TK C-terminal domain-like"/>
    <property type="match status" value="1"/>
</dbReference>
<evidence type="ECO:0000313" key="5">
    <source>
        <dbReference type="Proteomes" id="UP000190027"/>
    </source>
</evidence>
<dbReference type="SUPFAM" id="SSF52518">
    <property type="entry name" value="Thiamin diphosphate-binding fold (THDP-binding)"/>
    <property type="match status" value="1"/>
</dbReference>
<dbReference type="Gene3D" id="3.40.920.10">
    <property type="entry name" value="Pyruvate-ferredoxin oxidoreductase, PFOR, domain III"/>
    <property type="match status" value="1"/>
</dbReference>
<dbReference type="GO" id="GO:0016903">
    <property type="term" value="F:oxidoreductase activity, acting on the aldehyde or oxo group of donors"/>
    <property type="evidence" value="ECO:0007669"/>
    <property type="project" value="InterPro"/>
</dbReference>
<sequence>MPETAVNILVGGEAGQGLATIGELMAKALTRAGYEMAVTQDYQSRIRGGHNTFAIRAGVEPIWGPEEGIDILVALNQETVDRHGPLLKPGGVVVAGQRVELGGYSGLQVPFRELAPKPIYHNVAALGVLGATLCGDPAILEKLVSDTFSGKGDEVVRTNLEVLRKAYEWVAAQDYGFTCMPSPPEPQQERLMLHGNQALALGALAAGCNFVSFYPMTPSTSIALTLIGKGRDLGLVSEQAEDEIAALNMALGASYAGARACVTTSGGGFALMVEAVSLAGITETPVVIFLVQRPGPATGLPTRTEQADLNVALHAGHGEFPRALLTPGTVEECFHFAHLAFDLAERHQSPVIVLSDQFLADQYRSVAPFDLAALPEGDRPLLEVDDPATYQRYALTEDGVSPRVIPGFSTALVKVDSDEHDQEGHIDETPENRMAQNEKRLRKGAGLRSDVIPPELLGPEDADVLLVCWGSGLGACVEAMQQRNAQGQSTAVLHFKQVWPMREDQFMPFLERAKTVVGVEGNATGQFAGLVRRETGFVFRGMVLRADGYPLTARYVLEGLESLV</sequence>
<dbReference type="RefSeq" id="WP_078716510.1">
    <property type="nucleotide sequence ID" value="NZ_FUYC01000003.1"/>
</dbReference>